<dbReference type="Proteomes" id="UP000237441">
    <property type="component" value="Unassembled WGS sequence"/>
</dbReference>
<feature type="compositionally biased region" description="Low complexity" evidence="1">
    <location>
        <begin position="22"/>
        <end position="45"/>
    </location>
</feature>
<dbReference type="OrthoDB" id="4842213at2759"/>
<feature type="compositionally biased region" description="Low complexity" evidence="1">
    <location>
        <begin position="119"/>
        <end position="134"/>
    </location>
</feature>
<evidence type="ECO:0000313" key="2">
    <source>
        <dbReference type="EMBL" id="PQK08483.1"/>
    </source>
</evidence>
<feature type="compositionally biased region" description="Pro residues" evidence="1">
    <location>
        <begin position="1"/>
        <end position="11"/>
    </location>
</feature>
<comment type="caution">
    <text evidence="2">The sequence shown here is derived from an EMBL/GenBank/DDBJ whole genome shotgun (WGS) entry which is preliminary data.</text>
</comment>
<dbReference type="AlphaFoldDB" id="A0A2S7XXU4"/>
<feature type="compositionally biased region" description="Basic and acidic residues" evidence="1">
    <location>
        <begin position="61"/>
        <end position="74"/>
    </location>
</feature>
<reference evidence="2 3" key="1">
    <citation type="submission" date="2016-07" db="EMBL/GenBank/DDBJ databases">
        <title>Comparative genomics of the entomopathogenic fungus Beauveria bassiana.</title>
        <authorList>
            <person name="Valero Jimenez C.A."/>
            <person name="Zwaan B.J."/>
            <person name="Van Kan J.A."/>
            <person name="Takken W."/>
            <person name="Debets A.J."/>
            <person name="Schoustra S.E."/>
            <person name="Koenraadt C.J."/>
        </authorList>
    </citation>
    <scope>NUCLEOTIDE SEQUENCE [LARGE SCALE GENOMIC DNA]</scope>
    <source>
        <strain evidence="2 3">ARSEF 8028</strain>
    </source>
</reference>
<evidence type="ECO:0000313" key="3">
    <source>
        <dbReference type="Proteomes" id="UP000237441"/>
    </source>
</evidence>
<feature type="region of interest" description="Disordered" evidence="1">
    <location>
        <begin position="1"/>
        <end position="183"/>
    </location>
</feature>
<feature type="compositionally biased region" description="Polar residues" evidence="1">
    <location>
        <begin position="12"/>
        <end position="21"/>
    </location>
</feature>
<accession>A0A2S7XXU4</accession>
<feature type="compositionally biased region" description="Basic and acidic residues" evidence="1">
    <location>
        <begin position="96"/>
        <end position="110"/>
    </location>
</feature>
<feature type="compositionally biased region" description="Pro residues" evidence="1">
    <location>
        <begin position="46"/>
        <end position="56"/>
    </location>
</feature>
<sequence length="183" mass="19627">MASPIMAPPNGPQSMAARQTLHQSSHSTLSSVSSRSPSQRQQQQQHPPPPPPPPPHSSSSSDRRHSAGDGDKKTWLRSFKTWLSVSEPSAQAMKAQKRDAFRRAGIDPKDPAAAAKMHLPLGTLPLGATTSTSGPTPEERLARERRSRPQCRTHGSAQSVSSGSSTSAPPSIRDVNHVAPWEN</sequence>
<protein>
    <submittedName>
        <fullName evidence="2">Uncharacterized protein</fullName>
    </submittedName>
</protein>
<proteinExistence type="predicted"/>
<evidence type="ECO:0000256" key="1">
    <source>
        <dbReference type="SAM" id="MobiDB-lite"/>
    </source>
</evidence>
<organism evidence="2 3">
    <name type="scientific">Beauveria bassiana</name>
    <name type="common">White muscardine disease fungus</name>
    <name type="synonym">Tritirachium shiotae</name>
    <dbReference type="NCBI Taxonomy" id="176275"/>
    <lineage>
        <taxon>Eukaryota</taxon>
        <taxon>Fungi</taxon>
        <taxon>Dikarya</taxon>
        <taxon>Ascomycota</taxon>
        <taxon>Pezizomycotina</taxon>
        <taxon>Sordariomycetes</taxon>
        <taxon>Hypocreomycetidae</taxon>
        <taxon>Hypocreales</taxon>
        <taxon>Cordycipitaceae</taxon>
        <taxon>Beauveria</taxon>
    </lineage>
</organism>
<feature type="compositionally biased region" description="Low complexity" evidence="1">
    <location>
        <begin position="155"/>
        <end position="171"/>
    </location>
</feature>
<gene>
    <name evidence="2" type="ORF">BB8028_0001g05570</name>
</gene>
<name>A0A2S7XXU4_BEABA</name>
<dbReference type="EMBL" id="JRHA01000001">
    <property type="protein sequence ID" value="PQK08483.1"/>
    <property type="molecule type" value="Genomic_DNA"/>
</dbReference>